<dbReference type="Proteomes" id="UP001153076">
    <property type="component" value="Unassembled WGS sequence"/>
</dbReference>
<dbReference type="GO" id="GO:0048731">
    <property type="term" value="P:system development"/>
    <property type="evidence" value="ECO:0007669"/>
    <property type="project" value="UniProtKB-ARBA"/>
</dbReference>
<dbReference type="GO" id="GO:0140993">
    <property type="term" value="F:histone modifying activity"/>
    <property type="evidence" value="ECO:0007669"/>
    <property type="project" value="UniProtKB-ARBA"/>
</dbReference>
<name>A0A9Q1KDF1_9CARY</name>
<organism evidence="4 5">
    <name type="scientific">Carnegiea gigantea</name>
    <dbReference type="NCBI Taxonomy" id="171969"/>
    <lineage>
        <taxon>Eukaryota</taxon>
        <taxon>Viridiplantae</taxon>
        <taxon>Streptophyta</taxon>
        <taxon>Embryophyta</taxon>
        <taxon>Tracheophyta</taxon>
        <taxon>Spermatophyta</taxon>
        <taxon>Magnoliopsida</taxon>
        <taxon>eudicotyledons</taxon>
        <taxon>Gunneridae</taxon>
        <taxon>Pentapetalae</taxon>
        <taxon>Caryophyllales</taxon>
        <taxon>Cactineae</taxon>
        <taxon>Cactaceae</taxon>
        <taxon>Cactoideae</taxon>
        <taxon>Echinocereeae</taxon>
        <taxon>Carnegiea</taxon>
    </lineage>
</organism>
<protein>
    <submittedName>
        <fullName evidence="4">Uncharacterized protein</fullName>
    </submittedName>
</protein>
<feature type="region of interest" description="Disordered" evidence="3">
    <location>
        <begin position="281"/>
        <end position="310"/>
    </location>
</feature>
<feature type="compositionally biased region" description="Basic residues" evidence="3">
    <location>
        <begin position="370"/>
        <end position="379"/>
    </location>
</feature>
<gene>
    <name evidence="4" type="ORF">Cgig2_022745</name>
</gene>
<dbReference type="InterPro" id="IPR003888">
    <property type="entry name" value="FYrich_N"/>
</dbReference>
<dbReference type="GO" id="GO:0051726">
    <property type="term" value="P:regulation of cell cycle"/>
    <property type="evidence" value="ECO:0007669"/>
    <property type="project" value="TreeGrafter"/>
</dbReference>
<feature type="compositionally biased region" description="Polar residues" evidence="3">
    <location>
        <begin position="457"/>
        <end position="471"/>
    </location>
</feature>
<keyword evidence="2" id="KW-0539">Nucleus</keyword>
<evidence type="ECO:0000256" key="3">
    <source>
        <dbReference type="SAM" id="MobiDB-lite"/>
    </source>
</evidence>
<feature type="compositionally biased region" description="Polar residues" evidence="3">
    <location>
        <begin position="289"/>
        <end position="306"/>
    </location>
</feature>
<dbReference type="PANTHER" id="PTHR22715:SF1">
    <property type="entry name" value="DNA BINDING PROTEIN"/>
    <property type="match status" value="1"/>
</dbReference>
<feature type="region of interest" description="Disordered" evidence="3">
    <location>
        <begin position="369"/>
        <end position="398"/>
    </location>
</feature>
<feature type="region of interest" description="Disordered" evidence="3">
    <location>
        <begin position="457"/>
        <end position="479"/>
    </location>
</feature>
<reference evidence="4" key="1">
    <citation type="submission" date="2022-04" db="EMBL/GenBank/DDBJ databases">
        <title>Carnegiea gigantea Genome sequencing and assembly v2.</title>
        <authorList>
            <person name="Copetti D."/>
            <person name="Sanderson M.J."/>
            <person name="Burquez A."/>
            <person name="Wojciechowski M.F."/>
        </authorList>
    </citation>
    <scope>NUCLEOTIDE SEQUENCE</scope>
    <source>
        <strain evidence="4">SGP5-SGP5p</strain>
        <tissue evidence="4">Aerial part</tissue>
    </source>
</reference>
<dbReference type="EMBL" id="JAKOGI010000182">
    <property type="protein sequence ID" value="KAJ8440889.1"/>
    <property type="molecule type" value="Genomic_DNA"/>
</dbReference>
<accession>A0A9Q1KDF1</accession>
<feature type="compositionally biased region" description="Polar residues" evidence="3">
    <location>
        <begin position="325"/>
        <end position="338"/>
    </location>
</feature>
<comment type="caution">
    <text evidence="4">The sequence shown here is derived from an EMBL/GenBank/DDBJ whole genome shotgun (WGS) entry which is preliminary data.</text>
</comment>
<dbReference type="InterPro" id="IPR040092">
    <property type="entry name" value="TBRG1"/>
</dbReference>
<evidence type="ECO:0000256" key="2">
    <source>
        <dbReference type="ARBA" id="ARBA00023242"/>
    </source>
</evidence>
<evidence type="ECO:0000313" key="4">
    <source>
        <dbReference type="EMBL" id="KAJ8440889.1"/>
    </source>
</evidence>
<proteinExistence type="predicted"/>
<dbReference type="OrthoDB" id="1928087at2759"/>
<evidence type="ECO:0000313" key="5">
    <source>
        <dbReference type="Proteomes" id="UP001153076"/>
    </source>
</evidence>
<evidence type="ECO:0000256" key="1">
    <source>
        <dbReference type="ARBA" id="ARBA00004123"/>
    </source>
</evidence>
<dbReference type="Gene3D" id="3.30.160.360">
    <property type="match status" value="1"/>
</dbReference>
<sequence length="1195" mass="131395">MAKSDEESKSDGLEILSVGTLYTGPWDKKYWSSSRGKDRYPYPVGYQALRTHKGLTYRMEIYEGPKGPMFQITSNNKQSGSGDTPDRAWENFQKKYCSRVKLWHGKRFSGKVDGVEFFGLKNALVQRLLRELVATVNGASEQSSLCNDFNEASANDPDTVYTMTDKCPDLMRYLDENRVTVSLEMECVKNVSKAEPCSAELQRKLPFAGTCTSASLVNLNIPQEEKPHKTLNVSQLDRQCIEVQGHRCPATTEDKDEKAQILMGSLDPKTPVLNDSQAHCGDLCAPDTMDTQQDPGNYKQENSTEGNEPAAAAAVIMSEEPITASASEEGNSYLNGNSERSDFDSVGEDITKSMMTVLLPQAVPLLIYSSRKKRRRTKPSKGSPCGKKQGNELKGTVPSVDVIPPVEALADSGYERPANPHVSGVCIDAAVPLLGNIRYVVPDSLDDQLEDHVANQVLSSTDNAEAVTSDSQKGKHEPGREVSSFALNANEKFCCNQTNEVKEIFCEEPEALHPSISCASSITVNLVTPSKDECFAADDGFKPLGICSERTQLEDAPTCEVSDLIDDFTGPRCIPLSVKRHSIPYNAPQDPSLVAPGMGKHSGPLLESIICRNAGDTGLSETFHAVGNMVAPDSIQFTSMDDGDRGETSFGVEGRLGGQMPLLLTEDNHEALAPDSGCHVLNDQPLSSTFDTNATEFIGGNLDVRNSEVFVDPGTTGKQHCGSVDHSIDHAGGSSANCVSHVSECQDDIRKNAVQEQDHNDKIDRAWKLIGYYSHPVQISSVILTRNAHDIYVCVSCGLPEERKRDLFLYKIDAKKPSPGSPYLVAHTSMYLPILKDEFGREVAVDKTGLQFTPDATGLVIADSIRTPYCRNHELITKLISQANFAREKDIHCLCPQCESCCFEENAIKIVQMKLGYVSVVLKLKTIHPLHCILVGEPEHMIALDESGIIYIWVMNPTWRVQLEEYVIPSYEFLPSRIVELKKIPRSASMVVGHNGYGEFSLWDIIKRTIVSRFSAPVNSVLQFVPVSVFIWKKKSLQSNDKPVMEEFVRKLMEATMLWFSGHNEENILCQMEGKDLAVWLFISSSSDSRVQSCSRSFYQDLDRCWKLGLLIKNRMILGTGVPPSTTAIGTAAGHGIIGTDRGHVYTWDLATASKLRTLHDFAAGGGVSHIVADDSTSSAVAIAQDAELFVYVHP</sequence>
<feature type="region of interest" description="Disordered" evidence="3">
    <location>
        <begin position="325"/>
        <end position="345"/>
    </location>
</feature>
<dbReference type="PANTHER" id="PTHR22715">
    <property type="entry name" value="TRANSFORMING GROWTH FACTOR BETA REGULATED GENE 1"/>
    <property type="match status" value="1"/>
</dbReference>
<dbReference type="GO" id="GO:0005634">
    <property type="term" value="C:nucleus"/>
    <property type="evidence" value="ECO:0007669"/>
    <property type="project" value="UniProtKB-SubCell"/>
</dbReference>
<dbReference type="AlphaFoldDB" id="A0A9Q1KDF1"/>
<dbReference type="PROSITE" id="PS51542">
    <property type="entry name" value="FYRN"/>
    <property type="match status" value="1"/>
</dbReference>
<dbReference type="PROSITE" id="PS51543">
    <property type="entry name" value="FYRC"/>
    <property type="match status" value="1"/>
</dbReference>
<comment type="subcellular location">
    <subcellularLocation>
        <location evidence="1">Nucleus</location>
    </subcellularLocation>
</comment>
<dbReference type="InterPro" id="IPR003889">
    <property type="entry name" value="FYrich_C"/>
</dbReference>
<keyword evidence="5" id="KW-1185">Reference proteome</keyword>